<comment type="similarity">
    <text evidence="1">Belongs to the PAIP2 family.</text>
</comment>
<reference evidence="5" key="1">
    <citation type="submission" date="2022-01" db="EMBL/GenBank/DDBJ databases">
        <authorList>
            <person name="King R."/>
        </authorList>
    </citation>
    <scope>NUCLEOTIDE SEQUENCE</scope>
</reference>
<dbReference type="GO" id="GO:0005737">
    <property type="term" value="C:cytoplasm"/>
    <property type="evidence" value="ECO:0007669"/>
    <property type="project" value="TreeGrafter"/>
</dbReference>
<proteinExistence type="inferred from homology"/>
<evidence type="ECO:0000313" key="5">
    <source>
        <dbReference type="EMBL" id="CAH1103048.1"/>
    </source>
</evidence>
<sequence length="127" mass="14460">MKMPGNQTADNGLYDYEDNSYFSEGIENNVVEDFNTAPETDFSEYLWMEHEEEFDKEVMQRLEEEALMEECLEAFMNEENNSPNTANQQSVPTSTDNVANSKLNPEAAEFVPSSRRVPQEVPTSTSS</sequence>
<feature type="region of interest" description="Disordered" evidence="4">
    <location>
        <begin position="76"/>
        <end position="127"/>
    </location>
</feature>
<keyword evidence="6" id="KW-1185">Reference proteome</keyword>
<dbReference type="EMBL" id="OV651826">
    <property type="protein sequence ID" value="CAH1103048.1"/>
    <property type="molecule type" value="Genomic_DNA"/>
</dbReference>
<evidence type="ECO:0000256" key="1">
    <source>
        <dbReference type="ARBA" id="ARBA00006858"/>
    </source>
</evidence>
<dbReference type="Proteomes" id="UP001153636">
    <property type="component" value="Chromosome 14"/>
</dbReference>
<dbReference type="PANTHER" id="PTHR13154:SF6">
    <property type="entry name" value="GEO05078P1"/>
    <property type="match status" value="1"/>
</dbReference>
<dbReference type="GO" id="GO:0000900">
    <property type="term" value="F:mRNA regulatory element binding translation repressor activity"/>
    <property type="evidence" value="ECO:0007669"/>
    <property type="project" value="InterPro"/>
</dbReference>
<accession>A0A9P0CMY4</accession>
<evidence type="ECO:0008006" key="7">
    <source>
        <dbReference type="Google" id="ProtNLM"/>
    </source>
</evidence>
<dbReference type="AlphaFoldDB" id="A0A9P0CMY4"/>
<evidence type="ECO:0000256" key="3">
    <source>
        <dbReference type="ARBA" id="ARBA00022845"/>
    </source>
</evidence>
<keyword evidence="3" id="KW-0810">Translation regulation</keyword>
<dbReference type="Pfam" id="PF07145">
    <property type="entry name" value="PAM2"/>
    <property type="match status" value="1"/>
</dbReference>
<dbReference type="InterPro" id="IPR040396">
    <property type="entry name" value="PAIP2-like"/>
</dbReference>
<feature type="compositionally biased region" description="Polar residues" evidence="4">
    <location>
        <begin position="78"/>
        <end position="103"/>
    </location>
</feature>
<protein>
    <recommendedName>
        <fullName evidence="7">Polyadenylate-binding protein-interacting protein 2B</fullName>
    </recommendedName>
</protein>
<organism evidence="5 6">
    <name type="scientific">Psylliodes chrysocephalus</name>
    <dbReference type="NCBI Taxonomy" id="3402493"/>
    <lineage>
        <taxon>Eukaryota</taxon>
        <taxon>Metazoa</taxon>
        <taxon>Ecdysozoa</taxon>
        <taxon>Arthropoda</taxon>
        <taxon>Hexapoda</taxon>
        <taxon>Insecta</taxon>
        <taxon>Pterygota</taxon>
        <taxon>Neoptera</taxon>
        <taxon>Endopterygota</taxon>
        <taxon>Coleoptera</taxon>
        <taxon>Polyphaga</taxon>
        <taxon>Cucujiformia</taxon>
        <taxon>Chrysomeloidea</taxon>
        <taxon>Chrysomelidae</taxon>
        <taxon>Galerucinae</taxon>
        <taxon>Alticini</taxon>
        <taxon>Psylliodes</taxon>
    </lineage>
</organism>
<dbReference type="OrthoDB" id="5985142at2759"/>
<evidence type="ECO:0000256" key="2">
    <source>
        <dbReference type="ARBA" id="ARBA00022843"/>
    </source>
</evidence>
<dbReference type="InterPro" id="IPR009818">
    <property type="entry name" value="PAM2_motif"/>
</dbReference>
<keyword evidence="2" id="KW-0832">Ubl conjugation</keyword>
<dbReference type="PANTHER" id="PTHR13154">
    <property type="entry name" value="POLYADENYLATE-BINDING PROTEIN-INTERACTING PROTEIN 2"/>
    <property type="match status" value="1"/>
</dbReference>
<name>A0A9P0CMY4_9CUCU</name>
<gene>
    <name evidence="5" type="ORF">PSYICH_LOCUS4255</name>
</gene>
<evidence type="ECO:0000256" key="4">
    <source>
        <dbReference type="SAM" id="MobiDB-lite"/>
    </source>
</evidence>
<evidence type="ECO:0000313" key="6">
    <source>
        <dbReference type="Proteomes" id="UP001153636"/>
    </source>
</evidence>
<dbReference type="GO" id="GO:0045947">
    <property type="term" value="P:negative regulation of translational initiation"/>
    <property type="evidence" value="ECO:0007669"/>
    <property type="project" value="InterPro"/>
</dbReference>